<evidence type="ECO:0000313" key="1">
    <source>
        <dbReference type="EMBL" id="CUF73241.1"/>
    </source>
</evidence>
<dbReference type="Proteomes" id="UP000051952">
    <property type="component" value="Unassembled WGS sequence"/>
</dbReference>
<dbReference type="EMBL" id="CYKH01000397">
    <property type="protein sequence ID" value="CUF73241.1"/>
    <property type="molecule type" value="Genomic_DNA"/>
</dbReference>
<dbReference type="AlphaFoldDB" id="A0A0S4IWF4"/>
<dbReference type="VEuPathDB" id="TriTrypDB:BSAL_65190"/>
<proteinExistence type="predicted"/>
<gene>
    <name evidence="1" type="ORF">BSAL_65190</name>
</gene>
<protein>
    <submittedName>
        <fullName evidence="1">Uncharacterized protein</fullName>
    </submittedName>
</protein>
<reference evidence="2" key="1">
    <citation type="submission" date="2015-09" db="EMBL/GenBank/DDBJ databases">
        <authorList>
            <consortium name="Pathogen Informatics"/>
        </authorList>
    </citation>
    <scope>NUCLEOTIDE SEQUENCE [LARGE SCALE GENOMIC DNA]</scope>
    <source>
        <strain evidence="2">Lake Konstanz</strain>
    </source>
</reference>
<dbReference type="OMA" id="AYIRHEY"/>
<organism evidence="1 2">
    <name type="scientific">Bodo saltans</name>
    <name type="common">Flagellated protozoan</name>
    <dbReference type="NCBI Taxonomy" id="75058"/>
    <lineage>
        <taxon>Eukaryota</taxon>
        <taxon>Discoba</taxon>
        <taxon>Euglenozoa</taxon>
        <taxon>Kinetoplastea</taxon>
        <taxon>Metakinetoplastina</taxon>
        <taxon>Eubodonida</taxon>
        <taxon>Bodonidae</taxon>
        <taxon>Bodo</taxon>
    </lineage>
</organism>
<sequence>MNAGFNVAAQQQRETYANQNAWSTRLLQTGPPGECADWALSCFFCPCAAAYAKHRADRSNPCYNLLCWNPIASYAYIRHEYGIDGPCGDDCGYGLLCGPCMIRQSYTETRIRGVSSKPWATSYRQNLEQWNRSMFDCSFCGLMRAIVCPCCVAAEVRSILQPTASGDDCFNCFCINPASVYGQVRNHYGIFSDCGDGEDICLPLFCFPCSLNRALTESKSRIKGSPAPRFGL</sequence>
<accession>A0A0S4IWF4</accession>
<evidence type="ECO:0000313" key="2">
    <source>
        <dbReference type="Proteomes" id="UP000051952"/>
    </source>
</evidence>
<keyword evidence="2" id="KW-1185">Reference proteome</keyword>
<name>A0A0S4IWF4_BODSA</name>